<evidence type="ECO:0000256" key="1">
    <source>
        <dbReference type="SAM" id="MobiDB-lite"/>
    </source>
</evidence>
<dbReference type="PANTHER" id="PTHR46156">
    <property type="entry name" value="CCCH ZINGC FINGER"/>
    <property type="match status" value="1"/>
</dbReference>
<organism evidence="3 4">
    <name type="scientific">Vicia faba</name>
    <name type="common">Broad bean</name>
    <name type="synonym">Faba vulgaris</name>
    <dbReference type="NCBI Taxonomy" id="3906"/>
    <lineage>
        <taxon>Eukaryota</taxon>
        <taxon>Viridiplantae</taxon>
        <taxon>Streptophyta</taxon>
        <taxon>Embryophyta</taxon>
        <taxon>Tracheophyta</taxon>
        <taxon>Spermatophyta</taxon>
        <taxon>Magnoliopsida</taxon>
        <taxon>eudicotyledons</taxon>
        <taxon>Gunneridae</taxon>
        <taxon>Pentapetalae</taxon>
        <taxon>rosids</taxon>
        <taxon>fabids</taxon>
        <taxon>Fabales</taxon>
        <taxon>Fabaceae</taxon>
        <taxon>Papilionoideae</taxon>
        <taxon>50 kb inversion clade</taxon>
        <taxon>NPAAA clade</taxon>
        <taxon>Hologalegina</taxon>
        <taxon>IRL clade</taxon>
        <taxon>Fabeae</taxon>
        <taxon>Vicia</taxon>
    </lineage>
</organism>
<dbReference type="AlphaFoldDB" id="A0AAV0ZRD1"/>
<evidence type="ECO:0000313" key="4">
    <source>
        <dbReference type="Proteomes" id="UP001157006"/>
    </source>
</evidence>
<feature type="chain" id="PRO_5043662167" evidence="2">
    <location>
        <begin position="19"/>
        <end position="437"/>
    </location>
</feature>
<accession>A0AAV0ZRD1</accession>
<feature type="region of interest" description="Disordered" evidence="1">
    <location>
        <begin position="157"/>
        <end position="202"/>
    </location>
</feature>
<gene>
    <name evidence="3" type="ORF">VFH_II250440</name>
</gene>
<name>A0AAV0ZRD1_VICFA</name>
<dbReference type="PANTHER" id="PTHR46156:SF1">
    <property type="entry name" value="ZINC FINGER CCCH DOMAIN-CONTAINING PROTEIN 3"/>
    <property type="match status" value="1"/>
</dbReference>
<evidence type="ECO:0000313" key="3">
    <source>
        <dbReference type="EMBL" id="CAI8600986.1"/>
    </source>
</evidence>
<evidence type="ECO:0000256" key="2">
    <source>
        <dbReference type="SAM" id="SignalP"/>
    </source>
</evidence>
<dbReference type="GO" id="GO:0005634">
    <property type="term" value="C:nucleus"/>
    <property type="evidence" value="ECO:0007669"/>
    <property type="project" value="TreeGrafter"/>
</dbReference>
<keyword evidence="4" id="KW-1185">Reference proteome</keyword>
<dbReference type="Proteomes" id="UP001157006">
    <property type="component" value="Chromosome 2"/>
</dbReference>
<protein>
    <submittedName>
        <fullName evidence="3">Uncharacterized protein</fullName>
    </submittedName>
</protein>
<keyword evidence="2" id="KW-0732">Signal</keyword>
<reference evidence="3 4" key="1">
    <citation type="submission" date="2023-01" db="EMBL/GenBank/DDBJ databases">
        <authorList>
            <person name="Kreplak J."/>
        </authorList>
    </citation>
    <scope>NUCLEOTIDE SEQUENCE [LARGE SCALE GENOMIC DNA]</scope>
</reference>
<proteinExistence type="predicted"/>
<feature type="signal peptide" evidence="2">
    <location>
        <begin position="1"/>
        <end position="18"/>
    </location>
</feature>
<sequence>MFVTLCFALIGPPVYINGTDNNPPAPLPRVKFSARIVPPRKPILERKKNFQNTSYIRKGNSLVRNPTPASAIPQITSTSLMRKPTPVSAIPHISSTNLLPLGLGEIPKGTKPESRADLIDPSICSKTKASNIVLPVDNKSDENISFRLLEPPSSGCCENTADLRKSSESNDAPVSSGDVPKQHEALEKQAGPSSNGGCTAEANDGNISLNLKRIVYVKPKTNQLVATSSSSDMVVSTDDKGQTTFSDSYFKRRKNQLVRTTFENHTVAIPNNIGNSDARGASRVLCNRRFTKRRSHKVDGMSSKSSRASLVWTLGSKNSSRNDRNSWHYHKFPWKRTTYLRSFIHNSSSSFNSGSLSAAGKKLLLSRKRDTVYTRSTRGFSLWKSKVLGVGGSSLKWSKSIEKHSKKANEEATLAVAAVERKKREAFKKLRYYNLQP</sequence>
<dbReference type="EMBL" id="OX451737">
    <property type="protein sequence ID" value="CAI8600986.1"/>
    <property type="molecule type" value="Genomic_DNA"/>
</dbReference>